<dbReference type="AlphaFoldDB" id="A0A8J3QG19"/>
<comment type="caution">
    <text evidence="3">The sequence shown here is derived from an EMBL/GenBank/DDBJ whole genome shotgun (WGS) entry which is preliminary data.</text>
</comment>
<dbReference type="GO" id="GO:0003700">
    <property type="term" value="F:DNA-binding transcription factor activity"/>
    <property type="evidence" value="ECO:0007669"/>
    <property type="project" value="InterPro"/>
</dbReference>
<evidence type="ECO:0000259" key="2">
    <source>
        <dbReference type="Pfam" id="PF12802"/>
    </source>
</evidence>
<organism evidence="3 4">
    <name type="scientific">Rhizocola hellebori</name>
    <dbReference type="NCBI Taxonomy" id="1392758"/>
    <lineage>
        <taxon>Bacteria</taxon>
        <taxon>Bacillati</taxon>
        <taxon>Actinomycetota</taxon>
        <taxon>Actinomycetes</taxon>
        <taxon>Micromonosporales</taxon>
        <taxon>Micromonosporaceae</taxon>
        <taxon>Rhizocola</taxon>
    </lineage>
</organism>
<sequence>MSTNRNMRAGAPSQEEIRRQNLGALLRFVHERGQISRAELTSELGLNRSTIGALTADLTEAGLVTEEAPRETGRAGRPSLVVRAMSESIYAYAVSVEVDQIRVARIGLGGVLLDQRSIPRPRGSIAGTIDPITTFIKQMAGEGRCVGAGIAVCGMVRREDGMVHLSPYLGGAVDEPIADSLRERLPELLPQVAVANVADLCALAEHTRGVAAGCDNFIYMYGDVGVGAGIVAGGHRVTGHGGYGGEVGHMVVNPVGRPCGCGSKGCWETEIGEHTLLKLAQSTDIGAQAVLAVVDRASRGDHIAQAAVRQVGDWLGFGVANLVNIFNPELVIFGGTLRDVYLASAAQVRSKLNSIALAATREHVRLRTPALGSDGALIGAAELAFQQLLNDPLA</sequence>
<evidence type="ECO:0000256" key="1">
    <source>
        <dbReference type="ARBA" id="ARBA00006479"/>
    </source>
</evidence>
<keyword evidence="3" id="KW-0418">Kinase</keyword>
<keyword evidence="3" id="KW-0808">Transferase</keyword>
<gene>
    <name evidence="3" type="ORF">Rhe02_66830</name>
</gene>
<dbReference type="PANTHER" id="PTHR18964:SF149">
    <property type="entry name" value="BIFUNCTIONAL UDP-N-ACETYLGLUCOSAMINE 2-EPIMERASE_N-ACETYLMANNOSAMINE KINASE"/>
    <property type="match status" value="1"/>
</dbReference>
<name>A0A8J3QG19_9ACTN</name>
<dbReference type="InterPro" id="IPR043129">
    <property type="entry name" value="ATPase_NBD"/>
</dbReference>
<dbReference type="EMBL" id="BONY01000052">
    <property type="protein sequence ID" value="GIH08616.1"/>
    <property type="molecule type" value="Genomic_DNA"/>
</dbReference>
<dbReference type="Pfam" id="PF00480">
    <property type="entry name" value="ROK"/>
    <property type="match status" value="1"/>
</dbReference>
<dbReference type="PANTHER" id="PTHR18964">
    <property type="entry name" value="ROK (REPRESSOR, ORF, KINASE) FAMILY"/>
    <property type="match status" value="1"/>
</dbReference>
<dbReference type="Gene3D" id="1.10.10.10">
    <property type="entry name" value="Winged helix-like DNA-binding domain superfamily/Winged helix DNA-binding domain"/>
    <property type="match status" value="1"/>
</dbReference>
<dbReference type="InterPro" id="IPR000835">
    <property type="entry name" value="HTH_MarR-typ"/>
</dbReference>
<comment type="similarity">
    <text evidence="1">Belongs to the ROK (NagC/XylR) family.</text>
</comment>
<dbReference type="GO" id="GO:0016301">
    <property type="term" value="F:kinase activity"/>
    <property type="evidence" value="ECO:0007669"/>
    <property type="project" value="UniProtKB-KW"/>
</dbReference>
<dbReference type="InterPro" id="IPR036388">
    <property type="entry name" value="WH-like_DNA-bd_sf"/>
</dbReference>
<keyword evidence="4" id="KW-1185">Reference proteome</keyword>
<evidence type="ECO:0000313" key="4">
    <source>
        <dbReference type="Proteomes" id="UP000612899"/>
    </source>
</evidence>
<protein>
    <submittedName>
        <fullName evidence="3">Sugar kinase</fullName>
    </submittedName>
</protein>
<dbReference type="SUPFAM" id="SSF46785">
    <property type="entry name" value="Winged helix' DNA-binding domain"/>
    <property type="match status" value="1"/>
</dbReference>
<feature type="domain" description="HTH marR-type" evidence="2">
    <location>
        <begin position="25"/>
        <end position="75"/>
    </location>
</feature>
<dbReference type="Pfam" id="PF12802">
    <property type="entry name" value="MarR_2"/>
    <property type="match status" value="1"/>
</dbReference>
<dbReference type="Gene3D" id="3.30.420.40">
    <property type="match status" value="2"/>
</dbReference>
<dbReference type="Proteomes" id="UP000612899">
    <property type="component" value="Unassembled WGS sequence"/>
</dbReference>
<dbReference type="InterPro" id="IPR000600">
    <property type="entry name" value="ROK"/>
</dbReference>
<accession>A0A8J3QG19</accession>
<reference evidence="3" key="1">
    <citation type="submission" date="2021-01" db="EMBL/GenBank/DDBJ databases">
        <title>Whole genome shotgun sequence of Rhizocola hellebori NBRC 109834.</title>
        <authorList>
            <person name="Komaki H."/>
            <person name="Tamura T."/>
        </authorList>
    </citation>
    <scope>NUCLEOTIDE SEQUENCE</scope>
    <source>
        <strain evidence="3">NBRC 109834</strain>
    </source>
</reference>
<evidence type="ECO:0000313" key="3">
    <source>
        <dbReference type="EMBL" id="GIH08616.1"/>
    </source>
</evidence>
<proteinExistence type="inferred from homology"/>
<dbReference type="SUPFAM" id="SSF53067">
    <property type="entry name" value="Actin-like ATPase domain"/>
    <property type="match status" value="1"/>
</dbReference>
<dbReference type="InterPro" id="IPR036390">
    <property type="entry name" value="WH_DNA-bd_sf"/>
</dbReference>